<keyword evidence="3 6" id="KW-0547">Nucleotide-binding</keyword>
<comment type="subcellular location">
    <subcellularLocation>
        <location evidence="6">Cytoplasm</location>
    </subcellularLocation>
</comment>
<evidence type="ECO:0000259" key="7">
    <source>
        <dbReference type="Pfam" id="PF01171"/>
    </source>
</evidence>
<comment type="catalytic activity">
    <reaction evidence="5 6">
        <text>cytidine(34) in tRNA(Ile2) + L-lysine + ATP = lysidine(34) in tRNA(Ile2) + AMP + diphosphate + H(+)</text>
        <dbReference type="Rhea" id="RHEA:43744"/>
        <dbReference type="Rhea" id="RHEA-COMP:10625"/>
        <dbReference type="Rhea" id="RHEA-COMP:10670"/>
        <dbReference type="ChEBI" id="CHEBI:15378"/>
        <dbReference type="ChEBI" id="CHEBI:30616"/>
        <dbReference type="ChEBI" id="CHEBI:32551"/>
        <dbReference type="ChEBI" id="CHEBI:33019"/>
        <dbReference type="ChEBI" id="CHEBI:82748"/>
        <dbReference type="ChEBI" id="CHEBI:83665"/>
        <dbReference type="ChEBI" id="CHEBI:456215"/>
        <dbReference type="EC" id="6.3.4.19"/>
    </reaction>
</comment>
<name>A0A517Q842_9PLAN</name>
<dbReference type="Gene3D" id="3.40.50.620">
    <property type="entry name" value="HUPs"/>
    <property type="match status" value="1"/>
</dbReference>
<dbReference type="InterPro" id="IPR012795">
    <property type="entry name" value="tRNA_Ile_lys_synt_N"/>
</dbReference>
<evidence type="ECO:0000313" key="8">
    <source>
        <dbReference type="EMBL" id="QDT27778.1"/>
    </source>
</evidence>
<evidence type="ECO:0000256" key="2">
    <source>
        <dbReference type="ARBA" id="ARBA00022694"/>
    </source>
</evidence>
<accession>A0A517Q842</accession>
<dbReference type="Proteomes" id="UP000315647">
    <property type="component" value="Chromosome"/>
</dbReference>
<dbReference type="SUPFAM" id="SSF82829">
    <property type="entry name" value="MesJ substrate recognition domain-like"/>
    <property type="match status" value="1"/>
</dbReference>
<sequence length="357" mass="40699">MNEFVSAVQLGWRACEQRMAAENSPLPDISPPAGQGSGTLIAVSGGADSMALLRALLEWNLSAENDCLTGPLVIAHLNHGLRGADSDADADWLEETCQAFSLPCVIEKQELMIQQEGTSEGLEELSRKARYEFLIRTAQKYQCTRIAVAHTRDDQAETVLHHIVRGTGIAGLRGIPRIRLLAENLYLVRPLLDCSREEVVQYLKQCGQTFRTDASNADPRFTRNRIRHQLLPLLKAEFNPAVVQALQRLSQQAEEVTAVISEDVARILQRATLDQNRDTWRLDCDQLVEVPDYLVKQCFLKIWQEMHWSRKRMGFDHWQRLLELTRDGQKIHLPDQIEAERRERLLILRKLPARERA</sequence>
<dbReference type="HAMAP" id="MF_01161">
    <property type="entry name" value="tRNA_Ile_lys_synt"/>
    <property type="match status" value="1"/>
</dbReference>
<dbReference type="GO" id="GO:0005737">
    <property type="term" value="C:cytoplasm"/>
    <property type="evidence" value="ECO:0007669"/>
    <property type="project" value="UniProtKB-SubCell"/>
</dbReference>
<comment type="domain">
    <text evidence="6">The N-terminal region contains the highly conserved SGGXDS motif, predicted to be a P-loop motif involved in ATP binding.</text>
</comment>
<keyword evidence="1 6" id="KW-0436">Ligase</keyword>
<protein>
    <recommendedName>
        <fullName evidence="6">tRNA(Ile)-lysidine synthase</fullName>
        <ecNumber evidence="6">6.3.4.19</ecNumber>
    </recommendedName>
    <alternativeName>
        <fullName evidence="6">tRNA(Ile)-2-lysyl-cytidine synthase</fullName>
    </alternativeName>
    <alternativeName>
        <fullName evidence="6">tRNA(Ile)-lysidine synthetase</fullName>
    </alternativeName>
</protein>
<keyword evidence="4 6" id="KW-0067">ATP-binding</keyword>
<dbReference type="InterPro" id="IPR012094">
    <property type="entry name" value="tRNA_Ile_lys_synt"/>
</dbReference>
<dbReference type="GO" id="GO:0005524">
    <property type="term" value="F:ATP binding"/>
    <property type="evidence" value="ECO:0007669"/>
    <property type="project" value="UniProtKB-UniRule"/>
</dbReference>
<feature type="domain" description="tRNA(Ile)-lysidine/2-thiocytidine synthase N-terminal" evidence="7">
    <location>
        <begin position="39"/>
        <end position="229"/>
    </location>
</feature>
<evidence type="ECO:0000256" key="6">
    <source>
        <dbReference type="HAMAP-Rule" id="MF_01161"/>
    </source>
</evidence>
<reference evidence="8 9" key="1">
    <citation type="submission" date="2019-03" db="EMBL/GenBank/DDBJ databases">
        <title>Deep-cultivation of Planctomycetes and their phenomic and genomic characterization uncovers novel biology.</title>
        <authorList>
            <person name="Wiegand S."/>
            <person name="Jogler M."/>
            <person name="Boedeker C."/>
            <person name="Pinto D."/>
            <person name="Vollmers J."/>
            <person name="Rivas-Marin E."/>
            <person name="Kohn T."/>
            <person name="Peeters S.H."/>
            <person name="Heuer A."/>
            <person name="Rast P."/>
            <person name="Oberbeckmann S."/>
            <person name="Bunk B."/>
            <person name="Jeske O."/>
            <person name="Meyerdierks A."/>
            <person name="Storesund J.E."/>
            <person name="Kallscheuer N."/>
            <person name="Luecker S."/>
            <person name="Lage O.M."/>
            <person name="Pohl T."/>
            <person name="Merkel B.J."/>
            <person name="Hornburger P."/>
            <person name="Mueller R.-W."/>
            <person name="Bruemmer F."/>
            <person name="Labrenz M."/>
            <person name="Spormann A.M."/>
            <person name="Op den Camp H."/>
            <person name="Overmann J."/>
            <person name="Amann R."/>
            <person name="Jetten M.S.M."/>
            <person name="Mascher T."/>
            <person name="Medema M.H."/>
            <person name="Devos D.P."/>
            <person name="Kaster A.-K."/>
            <person name="Ovreas L."/>
            <person name="Rohde M."/>
            <person name="Galperin M.Y."/>
            <person name="Jogler C."/>
        </authorList>
    </citation>
    <scope>NUCLEOTIDE SEQUENCE [LARGE SCALE GENOMIC DNA]</scope>
    <source>
        <strain evidence="8 9">Enr10</strain>
    </source>
</reference>
<proteinExistence type="inferred from homology"/>
<dbReference type="CDD" id="cd01992">
    <property type="entry name" value="TilS_N"/>
    <property type="match status" value="1"/>
</dbReference>
<dbReference type="AlphaFoldDB" id="A0A517Q842"/>
<comment type="similarity">
    <text evidence="6">Belongs to the tRNA(Ile)-lysidine synthase family.</text>
</comment>
<dbReference type="InterPro" id="IPR011063">
    <property type="entry name" value="TilS/TtcA_N"/>
</dbReference>
<dbReference type="PANTHER" id="PTHR43033">
    <property type="entry name" value="TRNA(ILE)-LYSIDINE SYNTHASE-RELATED"/>
    <property type="match status" value="1"/>
</dbReference>
<dbReference type="SUPFAM" id="SSF52402">
    <property type="entry name" value="Adenine nucleotide alpha hydrolases-like"/>
    <property type="match status" value="1"/>
</dbReference>
<dbReference type="RefSeq" id="WP_145450507.1">
    <property type="nucleotide sequence ID" value="NZ_CP037421.1"/>
</dbReference>
<evidence type="ECO:0000313" key="9">
    <source>
        <dbReference type="Proteomes" id="UP000315647"/>
    </source>
</evidence>
<feature type="binding site" evidence="6">
    <location>
        <begin position="44"/>
        <end position="49"/>
    </location>
    <ligand>
        <name>ATP</name>
        <dbReference type="ChEBI" id="CHEBI:30616"/>
    </ligand>
</feature>
<dbReference type="Pfam" id="PF01171">
    <property type="entry name" value="ATP_bind_3"/>
    <property type="match status" value="1"/>
</dbReference>
<keyword evidence="9" id="KW-1185">Reference proteome</keyword>
<dbReference type="GO" id="GO:0032267">
    <property type="term" value="F:tRNA(Ile)-lysidine synthase activity"/>
    <property type="evidence" value="ECO:0007669"/>
    <property type="project" value="UniProtKB-EC"/>
</dbReference>
<evidence type="ECO:0000256" key="5">
    <source>
        <dbReference type="ARBA" id="ARBA00048539"/>
    </source>
</evidence>
<comment type="function">
    <text evidence="6">Ligates lysine onto the cytidine present at position 34 of the AUA codon-specific tRNA(Ile) that contains the anticodon CAU, in an ATP-dependent manner. Cytidine is converted to lysidine, thus changing the amino acid specificity of the tRNA from methionine to isoleucine.</text>
</comment>
<evidence type="ECO:0000256" key="4">
    <source>
        <dbReference type="ARBA" id="ARBA00022840"/>
    </source>
</evidence>
<evidence type="ECO:0000256" key="3">
    <source>
        <dbReference type="ARBA" id="ARBA00022741"/>
    </source>
</evidence>
<keyword evidence="2 6" id="KW-0819">tRNA processing</keyword>
<dbReference type="EMBL" id="CP037421">
    <property type="protein sequence ID" value="QDT27778.1"/>
    <property type="molecule type" value="Genomic_DNA"/>
</dbReference>
<organism evidence="8 9">
    <name type="scientific">Gimesia panareensis</name>
    <dbReference type="NCBI Taxonomy" id="2527978"/>
    <lineage>
        <taxon>Bacteria</taxon>
        <taxon>Pseudomonadati</taxon>
        <taxon>Planctomycetota</taxon>
        <taxon>Planctomycetia</taxon>
        <taxon>Planctomycetales</taxon>
        <taxon>Planctomycetaceae</taxon>
        <taxon>Gimesia</taxon>
    </lineage>
</organism>
<evidence type="ECO:0000256" key="1">
    <source>
        <dbReference type="ARBA" id="ARBA00022598"/>
    </source>
</evidence>
<dbReference type="GO" id="GO:0006400">
    <property type="term" value="P:tRNA modification"/>
    <property type="evidence" value="ECO:0007669"/>
    <property type="project" value="UniProtKB-UniRule"/>
</dbReference>
<dbReference type="NCBIfam" id="TIGR02432">
    <property type="entry name" value="lysidine_TilS_N"/>
    <property type="match status" value="1"/>
</dbReference>
<dbReference type="PANTHER" id="PTHR43033:SF1">
    <property type="entry name" value="TRNA(ILE)-LYSIDINE SYNTHASE-RELATED"/>
    <property type="match status" value="1"/>
</dbReference>
<keyword evidence="6" id="KW-0963">Cytoplasm</keyword>
<dbReference type="InterPro" id="IPR014729">
    <property type="entry name" value="Rossmann-like_a/b/a_fold"/>
</dbReference>
<dbReference type="EC" id="6.3.4.19" evidence="6"/>
<gene>
    <name evidence="6 8" type="primary">tilS</name>
    <name evidence="8" type="ORF">Enr10x_31080</name>
</gene>